<dbReference type="AlphaFoldDB" id="G0U5Q9"/>
<dbReference type="GO" id="GO:0006457">
    <property type="term" value="P:protein folding"/>
    <property type="evidence" value="ECO:0007669"/>
    <property type="project" value="TreeGrafter"/>
</dbReference>
<dbReference type="InterPro" id="IPR007052">
    <property type="entry name" value="CS_dom"/>
</dbReference>
<dbReference type="PANTHER" id="PTHR22932">
    <property type="entry name" value="TELOMERASE-BINDING PROTEIN P23 HSP90 CO-CHAPERONE"/>
    <property type="match status" value="1"/>
</dbReference>
<evidence type="ECO:0000313" key="4">
    <source>
        <dbReference type="EMBL" id="CCC51210.1"/>
    </source>
</evidence>
<dbReference type="SUPFAM" id="SSF49764">
    <property type="entry name" value="HSP20-like chaperones"/>
    <property type="match status" value="1"/>
</dbReference>
<dbReference type="Gene3D" id="2.60.40.790">
    <property type="match status" value="1"/>
</dbReference>
<dbReference type="GO" id="GO:0051087">
    <property type="term" value="F:protein-folding chaperone binding"/>
    <property type="evidence" value="ECO:0007669"/>
    <property type="project" value="TreeGrafter"/>
</dbReference>
<dbReference type="PANTHER" id="PTHR22932:SF1">
    <property type="entry name" value="CO-CHAPERONE PROTEIN DAF-41"/>
    <property type="match status" value="1"/>
</dbReference>
<dbReference type="InterPro" id="IPR008978">
    <property type="entry name" value="HSP20-like_chaperone"/>
</dbReference>
<dbReference type="CDD" id="cd06465">
    <property type="entry name" value="p23_hB-ind1_like"/>
    <property type="match status" value="1"/>
</dbReference>
<evidence type="ECO:0000256" key="2">
    <source>
        <dbReference type="SAM" id="MobiDB-lite"/>
    </source>
</evidence>
<feature type="domain" description="CS" evidence="3">
    <location>
        <begin position="7"/>
        <end position="106"/>
    </location>
</feature>
<proteinExistence type="inferred from homology"/>
<dbReference type="GO" id="GO:0051879">
    <property type="term" value="F:Hsp90 protein binding"/>
    <property type="evidence" value="ECO:0007669"/>
    <property type="project" value="InterPro"/>
</dbReference>
<protein>
    <recommendedName>
        <fullName evidence="3">CS domain-containing protein</fullName>
    </recommendedName>
</protein>
<evidence type="ECO:0000256" key="1">
    <source>
        <dbReference type="ARBA" id="ARBA00025733"/>
    </source>
</evidence>
<dbReference type="EMBL" id="HE573026">
    <property type="protein sequence ID" value="CCC51210.1"/>
    <property type="molecule type" value="Genomic_DNA"/>
</dbReference>
<name>G0U5Q9_TRYVY</name>
<dbReference type="PROSITE" id="PS51203">
    <property type="entry name" value="CS"/>
    <property type="match status" value="1"/>
</dbReference>
<feature type="region of interest" description="Disordered" evidence="2">
    <location>
        <begin position="150"/>
        <end position="192"/>
    </location>
</feature>
<dbReference type="Pfam" id="PF04969">
    <property type="entry name" value="CS"/>
    <property type="match status" value="1"/>
</dbReference>
<dbReference type="FunFam" id="2.60.40.790:FF:000039">
    <property type="entry name" value="CS domain containing protein"/>
    <property type="match status" value="1"/>
</dbReference>
<sequence>MSESTEVMFPDILWAQRPEVVLLTVPLQDAGNVVVEVREGRLLHFEAVSGGQRFRCDLELFREVESEESRHVTLPRQIEIQLRKKQAPKTSTDTEVDECRVWPRLIRDKVKNSHIQVDWSRWRDDDESEEDFNGMDGMGYNDLMAQMMSQKLDNPDSELMQGEVMGNDWQEPKDTSPDNGDDSCDDLPPLEQ</sequence>
<comment type="similarity">
    <text evidence="1">Belongs to the p23/wos2 family.</text>
</comment>
<dbReference type="GO" id="GO:0005634">
    <property type="term" value="C:nucleus"/>
    <property type="evidence" value="ECO:0007669"/>
    <property type="project" value="TreeGrafter"/>
</dbReference>
<dbReference type="VEuPathDB" id="TriTrypDB:TvY486_1002630"/>
<dbReference type="GO" id="GO:0051131">
    <property type="term" value="P:chaperone-mediated protein complex assembly"/>
    <property type="evidence" value="ECO:0007669"/>
    <property type="project" value="TreeGrafter"/>
</dbReference>
<organism evidence="4">
    <name type="scientific">Trypanosoma vivax (strain Y486)</name>
    <dbReference type="NCBI Taxonomy" id="1055687"/>
    <lineage>
        <taxon>Eukaryota</taxon>
        <taxon>Discoba</taxon>
        <taxon>Euglenozoa</taxon>
        <taxon>Kinetoplastea</taxon>
        <taxon>Metakinetoplastina</taxon>
        <taxon>Trypanosomatida</taxon>
        <taxon>Trypanosomatidae</taxon>
        <taxon>Trypanosoma</taxon>
        <taxon>Duttonella</taxon>
    </lineage>
</organism>
<gene>
    <name evidence="4" type="ORF">TVY486_1002630</name>
</gene>
<dbReference type="InterPro" id="IPR045250">
    <property type="entry name" value="p23-like"/>
</dbReference>
<dbReference type="GO" id="GO:0005829">
    <property type="term" value="C:cytosol"/>
    <property type="evidence" value="ECO:0007669"/>
    <property type="project" value="TreeGrafter"/>
</dbReference>
<accession>G0U5Q9</accession>
<evidence type="ECO:0000259" key="3">
    <source>
        <dbReference type="PROSITE" id="PS51203"/>
    </source>
</evidence>
<reference evidence="4" key="1">
    <citation type="journal article" date="2012" name="Proc. Natl. Acad. Sci. U.S.A.">
        <title>Antigenic diversity is generated by distinct evolutionary mechanisms in African trypanosome species.</title>
        <authorList>
            <person name="Jackson A.P."/>
            <person name="Berry A."/>
            <person name="Aslett M."/>
            <person name="Allison H.C."/>
            <person name="Burton P."/>
            <person name="Vavrova-Anderson J."/>
            <person name="Brown R."/>
            <person name="Browne H."/>
            <person name="Corton N."/>
            <person name="Hauser H."/>
            <person name="Gamble J."/>
            <person name="Gilderthorp R."/>
            <person name="Marcello L."/>
            <person name="McQuillan J."/>
            <person name="Otto T.D."/>
            <person name="Quail M.A."/>
            <person name="Sanders M.J."/>
            <person name="van Tonder A."/>
            <person name="Ginger M.L."/>
            <person name="Field M.C."/>
            <person name="Barry J.D."/>
            <person name="Hertz-Fowler C."/>
            <person name="Berriman M."/>
        </authorList>
    </citation>
    <scope>NUCLEOTIDE SEQUENCE</scope>
    <source>
        <strain evidence="4">Y486</strain>
    </source>
</reference>